<name>F2DZG0_HORVV</name>
<sequence>MVEPHRSMDITDGKWCPDRIQFVQRIHKDVLLHTNILFSLCRSLVTSSSFQSMHLSKRNFPV</sequence>
<protein>
    <submittedName>
        <fullName evidence="1">Predicted protein</fullName>
    </submittedName>
</protein>
<accession>F2DZG0</accession>
<dbReference type="AlphaFoldDB" id="F2DZG0"/>
<dbReference type="EMBL" id="AK369280">
    <property type="protein sequence ID" value="BAK00482.1"/>
    <property type="molecule type" value="mRNA"/>
</dbReference>
<reference evidence="1" key="1">
    <citation type="journal article" date="2011" name="Plant Physiol.">
        <title>Comprehensive sequence analysis of 24,783 barley full-length cDNAs derived from 12 clone libraries.</title>
        <authorList>
            <person name="Matsumoto T."/>
            <person name="Tanaka T."/>
            <person name="Sakai H."/>
            <person name="Amano N."/>
            <person name="Kanamori H."/>
            <person name="Kurita K."/>
            <person name="Kikuta A."/>
            <person name="Kamiya K."/>
            <person name="Yamamoto M."/>
            <person name="Ikawa H."/>
            <person name="Fujii N."/>
            <person name="Hori K."/>
            <person name="Itoh T."/>
            <person name="Sato K."/>
        </authorList>
    </citation>
    <scope>NUCLEOTIDE SEQUENCE</scope>
    <source>
        <tissue evidence="1">Shoot and root</tissue>
    </source>
</reference>
<organism evidence="1">
    <name type="scientific">Hordeum vulgare subsp. vulgare</name>
    <name type="common">Domesticated barley</name>
    <dbReference type="NCBI Taxonomy" id="112509"/>
    <lineage>
        <taxon>Eukaryota</taxon>
        <taxon>Viridiplantae</taxon>
        <taxon>Streptophyta</taxon>
        <taxon>Embryophyta</taxon>
        <taxon>Tracheophyta</taxon>
        <taxon>Spermatophyta</taxon>
        <taxon>Magnoliopsida</taxon>
        <taxon>Liliopsida</taxon>
        <taxon>Poales</taxon>
        <taxon>Poaceae</taxon>
        <taxon>BOP clade</taxon>
        <taxon>Pooideae</taxon>
        <taxon>Triticodae</taxon>
        <taxon>Triticeae</taxon>
        <taxon>Hordeinae</taxon>
        <taxon>Hordeum</taxon>
    </lineage>
</organism>
<proteinExistence type="evidence at transcript level"/>
<evidence type="ECO:0000313" key="1">
    <source>
        <dbReference type="EMBL" id="BAK00482.1"/>
    </source>
</evidence>